<feature type="signal peptide" evidence="3">
    <location>
        <begin position="1"/>
        <end position="28"/>
    </location>
</feature>
<keyword evidence="5" id="KW-1185">Reference proteome</keyword>
<feature type="compositionally biased region" description="Gly residues" evidence="1">
    <location>
        <begin position="555"/>
        <end position="564"/>
    </location>
</feature>
<keyword evidence="2" id="KW-0812">Transmembrane</keyword>
<dbReference type="AlphaFoldDB" id="A0AAV9U289"/>
<proteinExistence type="predicted"/>
<comment type="caution">
    <text evidence="4">The sequence shown here is derived from an EMBL/GenBank/DDBJ whole genome shotgun (WGS) entry which is preliminary data.</text>
</comment>
<feature type="region of interest" description="Disordered" evidence="1">
    <location>
        <begin position="116"/>
        <end position="206"/>
    </location>
</feature>
<dbReference type="Proteomes" id="UP001375240">
    <property type="component" value="Unassembled WGS sequence"/>
</dbReference>
<evidence type="ECO:0000256" key="1">
    <source>
        <dbReference type="SAM" id="MobiDB-lite"/>
    </source>
</evidence>
<protein>
    <recommendedName>
        <fullName evidence="6">Extracellular membrane protein CFEM domain-containing protein</fullName>
    </recommendedName>
</protein>
<organism evidence="4 5">
    <name type="scientific">Orbilia brochopaga</name>
    <dbReference type="NCBI Taxonomy" id="3140254"/>
    <lineage>
        <taxon>Eukaryota</taxon>
        <taxon>Fungi</taxon>
        <taxon>Dikarya</taxon>
        <taxon>Ascomycota</taxon>
        <taxon>Pezizomycotina</taxon>
        <taxon>Orbiliomycetes</taxon>
        <taxon>Orbiliales</taxon>
        <taxon>Orbiliaceae</taxon>
        <taxon>Orbilia</taxon>
    </lineage>
</organism>
<evidence type="ECO:0000313" key="5">
    <source>
        <dbReference type="Proteomes" id="UP001375240"/>
    </source>
</evidence>
<keyword evidence="2" id="KW-0472">Membrane</keyword>
<sequence>MSLLRPSKPLKLLALLLATQHFAILTTAQIAGFFPEYLKRCIDRCQPLWSVNYDCTLAGSSSQDCLCQSPWVEQFYEGSTCTCTSDFEATEFRNWFEGTNGCSSYVEARIQSSEAAATASPTSTSAQDTSSAESSTSDRATTSRPPTTTSTDTSTDTTPTSSITGPTTGRTTLTTSLSTTTNDQTASTTSNSPSIATSSQQDNNSSGFITAQNRKWVIPTITIGGLIVVGAAAFAILYFFFGCCRRGNNRGRYARTNNPAIIGANAAAAGSNSTLAGLKPPIKRKKHRMWLSTVPFFGVKNSSASQHSDTSQDMSLVDDHDAMLDTAYYGAGGPPPGRFPPYFGQNAGGMYIPYQHGAPLPPIDEVQSIAESHRDRGMGMGMPIGMAMPMPLPGDEDGRSSFSFENSVNGFGATPYTPVGGEYTGGGMMPPPAPVATTTTSANAPLLGTGEAVGAGLVGAAISTSDNRGGGDPMSFPNRYEDLAGRRGLERRMFDPAMMAGMPGADGGPPRMMIPRKEVRGAASSPVAPPEEVARSMTVSPPSSEVSSLTASSSGFGGGGGRLAGRGEYPRPPAPAGSGLFSPRRGEYYEDYS</sequence>
<feature type="compositionally biased region" description="Low complexity" evidence="1">
    <location>
        <begin position="116"/>
        <end position="192"/>
    </location>
</feature>
<accession>A0AAV9U289</accession>
<gene>
    <name evidence="4" type="ORF">TWF696_002523</name>
</gene>
<evidence type="ECO:0008006" key="6">
    <source>
        <dbReference type="Google" id="ProtNLM"/>
    </source>
</evidence>
<evidence type="ECO:0000256" key="2">
    <source>
        <dbReference type="SAM" id="Phobius"/>
    </source>
</evidence>
<feature type="compositionally biased region" description="Polar residues" evidence="1">
    <location>
        <begin position="193"/>
        <end position="206"/>
    </location>
</feature>
<feature type="compositionally biased region" description="Basic and acidic residues" evidence="1">
    <location>
        <begin position="584"/>
        <end position="593"/>
    </location>
</feature>
<feature type="region of interest" description="Disordered" evidence="1">
    <location>
        <begin position="519"/>
        <end position="593"/>
    </location>
</feature>
<reference evidence="4 5" key="1">
    <citation type="submission" date="2019-10" db="EMBL/GenBank/DDBJ databases">
        <authorList>
            <person name="Palmer J.M."/>
        </authorList>
    </citation>
    <scope>NUCLEOTIDE SEQUENCE [LARGE SCALE GENOMIC DNA]</scope>
    <source>
        <strain evidence="4 5">TWF696</strain>
    </source>
</reference>
<evidence type="ECO:0000313" key="4">
    <source>
        <dbReference type="EMBL" id="KAK6334013.1"/>
    </source>
</evidence>
<feature type="transmembrane region" description="Helical" evidence="2">
    <location>
        <begin position="216"/>
        <end position="241"/>
    </location>
</feature>
<feature type="chain" id="PRO_5043497084" description="Extracellular membrane protein CFEM domain-containing protein" evidence="3">
    <location>
        <begin position="29"/>
        <end position="593"/>
    </location>
</feature>
<dbReference type="EMBL" id="JAVHNQ010000013">
    <property type="protein sequence ID" value="KAK6334013.1"/>
    <property type="molecule type" value="Genomic_DNA"/>
</dbReference>
<evidence type="ECO:0000256" key="3">
    <source>
        <dbReference type="SAM" id="SignalP"/>
    </source>
</evidence>
<name>A0AAV9U289_9PEZI</name>
<feature type="compositionally biased region" description="Low complexity" evidence="1">
    <location>
        <begin position="536"/>
        <end position="554"/>
    </location>
</feature>
<keyword evidence="3" id="KW-0732">Signal</keyword>
<keyword evidence="2" id="KW-1133">Transmembrane helix</keyword>